<reference evidence="1" key="2">
    <citation type="submission" date="2020-06" db="EMBL/GenBank/DDBJ databases">
        <title>Helianthus annuus Genome sequencing and assembly Release 2.</title>
        <authorList>
            <person name="Gouzy J."/>
            <person name="Langlade N."/>
            <person name="Munos S."/>
        </authorList>
    </citation>
    <scope>NUCLEOTIDE SEQUENCE</scope>
    <source>
        <tissue evidence="1">Leaves</tissue>
    </source>
</reference>
<proteinExistence type="predicted"/>
<accession>A0A9K3ICA4</accession>
<organism evidence="1 2">
    <name type="scientific">Helianthus annuus</name>
    <name type="common">Common sunflower</name>
    <dbReference type="NCBI Taxonomy" id="4232"/>
    <lineage>
        <taxon>Eukaryota</taxon>
        <taxon>Viridiplantae</taxon>
        <taxon>Streptophyta</taxon>
        <taxon>Embryophyta</taxon>
        <taxon>Tracheophyta</taxon>
        <taxon>Spermatophyta</taxon>
        <taxon>Magnoliopsida</taxon>
        <taxon>eudicotyledons</taxon>
        <taxon>Gunneridae</taxon>
        <taxon>Pentapetalae</taxon>
        <taxon>asterids</taxon>
        <taxon>campanulids</taxon>
        <taxon>Asterales</taxon>
        <taxon>Asteraceae</taxon>
        <taxon>Asteroideae</taxon>
        <taxon>Heliantheae alliance</taxon>
        <taxon>Heliantheae</taxon>
        <taxon>Helianthus</taxon>
    </lineage>
</organism>
<reference evidence="1" key="1">
    <citation type="journal article" date="2017" name="Nature">
        <title>The sunflower genome provides insights into oil metabolism, flowering and Asterid evolution.</title>
        <authorList>
            <person name="Badouin H."/>
            <person name="Gouzy J."/>
            <person name="Grassa C.J."/>
            <person name="Murat F."/>
            <person name="Staton S.E."/>
            <person name="Cottret L."/>
            <person name="Lelandais-Briere C."/>
            <person name="Owens G.L."/>
            <person name="Carrere S."/>
            <person name="Mayjonade B."/>
            <person name="Legrand L."/>
            <person name="Gill N."/>
            <person name="Kane N.C."/>
            <person name="Bowers J.E."/>
            <person name="Hubner S."/>
            <person name="Bellec A."/>
            <person name="Berard A."/>
            <person name="Berges H."/>
            <person name="Blanchet N."/>
            <person name="Boniface M.C."/>
            <person name="Brunel D."/>
            <person name="Catrice O."/>
            <person name="Chaidir N."/>
            <person name="Claudel C."/>
            <person name="Donnadieu C."/>
            <person name="Faraut T."/>
            <person name="Fievet G."/>
            <person name="Helmstetter N."/>
            <person name="King M."/>
            <person name="Knapp S.J."/>
            <person name="Lai Z."/>
            <person name="Le Paslier M.C."/>
            <person name="Lippi Y."/>
            <person name="Lorenzon L."/>
            <person name="Mandel J.R."/>
            <person name="Marage G."/>
            <person name="Marchand G."/>
            <person name="Marquand E."/>
            <person name="Bret-Mestries E."/>
            <person name="Morien E."/>
            <person name="Nambeesan S."/>
            <person name="Nguyen T."/>
            <person name="Pegot-Espagnet P."/>
            <person name="Pouilly N."/>
            <person name="Raftis F."/>
            <person name="Sallet E."/>
            <person name="Schiex T."/>
            <person name="Thomas J."/>
            <person name="Vandecasteele C."/>
            <person name="Vares D."/>
            <person name="Vear F."/>
            <person name="Vautrin S."/>
            <person name="Crespi M."/>
            <person name="Mangin B."/>
            <person name="Burke J.M."/>
            <person name="Salse J."/>
            <person name="Munos S."/>
            <person name="Vincourt P."/>
            <person name="Rieseberg L.H."/>
            <person name="Langlade N.B."/>
        </authorList>
    </citation>
    <scope>NUCLEOTIDE SEQUENCE</scope>
    <source>
        <tissue evidence="1">Leaves</tissue>
    </source>
</reference>
<comment type="caution">
    <text evidence="1">The sequence shown here is derived from an EMBL/GenBank/DDBJ whole genome shotgun (WGS) entry which is preliminary data.</text>
</comment>
<name>A0A9K3ICA4_HELAN</name>
<sequence>MGQIMSIPLQRAGSPLVKPNIQNGWTINGTSFLTETSDATRKLFCKLSRFKNY</sequence>
<protein>
    <submittedName>
        <fullName evidence="1">Uncharacterized protein</fullName>
    </submittedName>
</protein>
<dbReference type="Proteomes" id="UP000215914">
    <property type="component" value="Unassembled WGS sequence"/>
</dbReference>
<keyword evidence="2" id="KW-1185">Reference proteome</keyword>
<gene>
    <name evidence="1" type="ORF">HanXRQr2_Chr08g0326101</name>
</gene>
<evidence type="ECO:0000313" key="2">
    <source>
        <dbReference type="Proteomes" id="UP000215914"/>
    </source>
</evidence>
<dbReference type="EMBL" id="MNCJ02000323">
    <property type="protein sequence ID" value="KAF5794261.1"/>
    <property type="molecule type" value="Genomic_DNA"/>
</dbReference>
<dbReference type="Gramene" id="mRNA:HanXRQr2_Chr08g0326101">
    <property type="protein sequence ID" value="CDS:HanXRQr2_Chr08g0326101.1"/>
    <property type="gene ID" value="HanXRQr2_Chr08g0326101"/>
</dbReference>
<evidence type="ECO:0000313" key="1">
    <source>
        <dbReference type="EMBL" id="KAF5794261.1"/>
    </source>
</evidence>
<dbReference type="AlphaFoldDB" id="A0A9K3ICA4"/>